<reference key="2">
    <citation type="submission" date="2011-03" db="EMBL/GenBank/DDBJ databases">
        <title>Complete genome sequence of the thermoacidophilic crenarchaeon Thermoproteus uzoniensis 768-20.</title>
        <authorList>
            <person name="Mardanov A.V."/>
            <person name="Gumerov V.M."/>
            <person name="Beletsky A.V."/>
            <person name="Prokofeva M.I."/>
            <person name="Bonch-Osmolovskaya E.A."/>
            <person name="Ravin N.V."/>
            <person name="Skryabin K.G."/>
        </authorList>
    </citation>
    <scope>NUCLEOTIDE SEQUENCE</scope>
    <source>
        <strain>768-20</strain>
    </source>
</reference>
<dbReference type="InterPro" id="IPR027291">
    <property type="entry name" value="Glyco_hydro_38_N_sf"/>
</dbReference>
<reference evidence="5 6" key="1">
    <citation type="journal article" date="2011" name="J. Bacteriol.">
        <title>Complete genome sequence of the thermoacidophilic crenarchaeon Thermoproteus uzoniensis 768-20.</title>
        <authorList>
            <person name="Mardanov A.V."/>
            <person name="Gumerov V.M."/>
            <person name="Beletsky A.V."/>
            <person name="Prokofeva M.I."/>
            <person name="Bonch-Osmolovskaya E.A."/>
            <person name="Ravin N.V."/>
            <person name="Skryabin K.G."/>
        </authorList>
    </citation>
    <scope>NUCLEOTIDE SEQUENCE [LARGE SCALE GENOMIC DNA]</scope>
    <source>
        <strain evidence="5 6">768-20</strain>
    </source>
</reference>
<dbReference type="RefSeq" id="WP_013679396.1">
    <property type="nucleotide sequence ID" value="NC_015315.1"/>
</dbReference>
<dbReference type="PANTHER" id="PTHR36306">
    <property type="entry name" value="ALPHA-AMYLASE-RELATED-RELATED"/>
    <property type="match status" value="1"/>
</dbReference>
<dbReference type="Proteomes" id="UP000008138">
    <property type="component" value="Chromosome"/>
</dbReference>
<dbReference type="GeneID" id="10360109"/>
<dbReference type="KEGG" id="tuz:TUZN_0566"/>
<evidence type="ECO:0000313" key="5">
    <source>
        <dbReference type="EMBL" id="AEA12060.1"/>
    </source>
</evidence>
<dbReference type="HOGENOM" id="CLU_018719_1_0_2"/>
<dbReference type="EMBL" id="CP002590">
    <property type="protein sequence ID" value="AEA12060.1"/>
    <property type="molecule type" value="Genomic_DNA"/>
</dbReference>
<name>F2L3S6_THEU7</name>
<keyword evidence="6" id="KW-1185">Reference proteome</keyword>
<proteinExistence type="inferred from homology"/>
<dbReference type="InterPro" id="IPR004300">
    <property type="entry name" value="Glyco_hydro_57_N"/>
</dbReference>
<keyword evidence="5" id="KW-0378">Hydrolase</keyword>
<dbReference type="SUPFAM" id="SSF88713">
    <property type="entry name" value="Glycoside hydrolase/deacetylase"/>
    <property type="match status" value="1"/>
</dbReference>
<evidence type="ECO:0000256" key="2">
    <source>
        <dbReference type="ARBA" id="ARBA00023277"/>
    </source>
</evidence>
<dbReference type="AlphaFoldDB" id="F2L3S6"/>
<evidence type="ECO:0000313" key="6">
    <source>
        <dbReference type="Proteomes" id="UP000008138"/>
    </source>
</evidence>
<dbReference type="CDD" id="cd10797">
    <property type="entry name" value="GH57N_APU_like_1"/>
    <property type="match status" value="1"/>
</dbReference>
<comment type="similarity">
    <text evidence="1 3">Belongs to the glycosyl hydrolase 57 family.</text>
</comment>
<gene>
    <name evidence="5" type="ordered locus">TUZN_0566</name>
</gene>
<evidence type="ECO:0000256" key="3">
    <source>
        <dbReference type="RuleBase" id="RU361196"/>
    </source>
</evidence>
<dbReference type="Pfam" id="PF03065">
    <property type="entry name" value="Glyco_hydro_57"/>
    <property type="match status" value="1"/>
</dbReference>
<evidence type="ECO:0000256" key="1">
    <source>
        <dbReference type="ARBA" id="ARBA00006821"/>
    </source>
</evidence>
<dbReference type="OrthoDB" id="18576at2157"/>
<dbReference type="GO" id="GO:0016787">
    <property type="term" value="F:hydrolase activity"/>
    <property type="evidence" value="ECO:0007669"/>
    <property type="project" value="UniProtKB-KW"/>
</dbReference>
<dbReference type="Pfam" id="PF12055">
    <property type="entry name" value="DUF3536"/>
    <property type="match status" value="1"/>
</dbReference>
<dbReference type="STRING" id="999630.TUZN_0566"/>
<accession>F2L3S6</accession>
<dbReference type="Gene3D" id="3.20.110.10">
    <property type="entry name" value="Glycoside hydrolase 38, N terminal domain"/>
    <property type="match status" value="1"/>
</dbReference>
<dbReference type="InterPro" id="IPR021923">
    <property type="entry name" value="DUF3536"/>
</dbReference>
<evidence type="ECO:0000259" key="4">
    <source>
        <dbReference type="Pfam" id="PF03065"/>
    </source>
</evidence>
<feature type="domain" description="Glycoside hydrolase family 57 N-terminal" evidence="4">
    <location>
        <begin position="89"/>
        <end position="230"/>
    </location>
</feature>
<dbReference type="PANTHER" id="PTHR36306:SF3">
    <property type="entry name" value="GLYCOSIDE HYDROLASE FAMILY 57"/>
    <property type="match status" value="1"/>
</dbReference>
<organism evidence="5 6">
    <name type="scientific">Thermoproteus uzoniensis (strain 768-20)</name>
    <dbReference type="NCBI Taxonomy" id="999630"/>
    <lineage>
        <taxon>Archaea</taxon>
        <taxon>Thermoproteota</taxon>
        <taxon>Thermoprotei</taxon>
        <taxon>Thermoproteales</taxon>
        <taxon>Thermoproteaceae</taxon>
        <taxon>Thermoproteus</taxon>
    </lineage>
</organism>
<dbReference type="GO" id="GO:0005975">
    <property type="term" value="P:carbohydrate metabolic process"/>
    <property type="evidence" value="ECO:0007669"/>
    <property type="project" value="InterPro"/>
</dbReference>
<sequence>MIIIHGHFYQPPREDPWLETILPEPSAAPYRHWNERIAFECYEPNALLGNYTWISFDFGPTLLDWLRRRRPHVYSAIIEADKIGQERWGHGNAIAHPYYHAILPLLDRRDKEVLVEWGIKHFERHFGRYPEGMWLPEMAVDVETLEVLAEYDIKFTILTQRQVRGGRPGGPYEVFLPSGRKILVFVRDEALSDKIAFGGPDELPKAMEAAPRDAVTLIALDGETFGHHKKGEERVLAAATAKYGAYMANLGYAAEKVKPLGAVEVIPGTSWSCPHGLGRWTRDCGCDGPAPWRQPLREAINWLNDKVDEAFERWSERRGVDGWALLKRYVEVLLGKNAEVFAREVAPSISPRELLGMLEMERAKLAANTSDAWFFARLGLEAGISVKWAVRALELLGDKDALDEFLKMLGNIKGEPAGNASALVPALRGPIVAASIALASTVSGYSVEELGPYQISLNGTKVKIVDRRTFESWELDYSEFGVPVLKAIEPEAKE</sequence>
<protein>
    <submittedName>
        <fullName evidence="5">Glycoside hydrolase, family 57</fullName>
    </submittedName>
</protein>
<keyword evidence="2 3" id="KW-0119">Carbohydrate metabolism</keyword>
<dbReference type="InterPro" id="IPR011330">
    <property type="entry name" value="Glyco_hydro/deAcase_b/a-brl"/>
</dbReference>
<dbReference type="InterPro" id="IPR052046">
    <property type="entry name" value="GH57_Enzymes"/>
</dbReference>
<dbReference type="eggNOG" id="arCOG03279">
    <property type="taxonomic scope" value="Archaea"/>
</dbReference>